<protein>
    <recommendedName>
        <fullName evidence="1">BAG family molecular chaperone regulator 1</fullName>
    </recommendedName>
</protein>
<proteinExistence type="predicted"/>
<dbReference type="OrthoDB" id="417450at2759"/>
<organism evidence="6 7">
    <name type="scientific">Ramazzottius varieornatus</name>
    <name type="common">Water bear</name>
    <name type="synonym">Tardigrade</name>
    <dbReference type="NCBI Taxonomy" id="947166"/>
    <lineage>
        <taxon>Eukaryota</taxon>
        <taxon>Metazoa</taxon>
        <taxon>Ecdysozoa</taxon>
        <taxon>Tardigrada</taxon>
        <taxon>Eutardigrada</taxon>
        <taxon>Parachela</taxon>
        <taxon>Hypsibioidea</taxon>
        <taxon>Ramazzottiidae</taxon>
        <taxon>Ramazzottius</taxon>
    </lineage>
</organism>
<feature type="compositionally biased region" description="Low complexity" evidence="3">
    <location>
        <begin position="42"/>
        <end position="53"/>
    </location>
</feature>
<dbReference type="PANTHER" id="PTHR12329">
    <property type="entry name" value="BCL2-ASSOCIATED ATHANOGENE"/>
    <property type="match status" value="1"/>
</dbReference>
<dbReference type="Pfam" id="PF02179">
    <property type="entry name" value="BAG"/>
    <property type="match status" value="1"/>
</dbReference>
<comment type="caution">
    <text evidence="6">The sequence shown here is derived from an EMBL/GenBank/DDBJ whole genome shotgun (WGS) entry which is preliminary data.</text>
</comment>
<dbReference type="InterPro" id="IPR003103">
    <property type="entry name" value="BAG_domain"/>
</dbReference>
<dbReference type="SUPFAM" id="SSF54236">
    <property type="entry name" value="Ubiquitin-like"/>
    <property type="match status" value="1"/>
</dbReference>
<feature type="region of interest" description="Disordered" evidence="3">
    <location>
        <begin position="33"/>
        <end position="57"/>
    </location>
</feature>
<evidence type="ECO:0000256" key="3">
    <source>
        <dbReference type="SAM" id="MobiDB-lite"/>
    </source>
</evidence>
<dbReference type="GO" id="GO:0016020">
    <property type="term" value="C:membrane"/>
    <property type="evidence" value="ECO:0007669"/>
    <property type="project" value="TreeGrafter"/>
</dbReference>
<dbReference type="AlphaFoldDB" id="A0A1D1VK66"/>
<dbReference type="EMBL" id="BDGG01000007">
    <property type="protein sequence ID" value="GAV01311.1"/>
    <property type="molecule type" value="Genomic_DNA"/>
</dbReference>
<dbReference type="InterPro" id="IPR029071">
    <property type="entry name" value="Ubiquitin-like_domsf"/>
</dbReference>
<dbReference type="Pfam" id="PF00240">
    <property type="entry name" value="ubiquitin"/>
    <property type="match status" value="1"/>
</dbReference>
<dbReference type="GO" id="GO:0005634">
    <property type="term" value="C:nucleus"/>
    <property type="evidence" value="ECO:0007669"/>
    <property type="project" value="TreeGrafter"/>
</dbReference>
<dbReference type="PROSITE" id="PS50053">
    <property type="entry name" value="UBIQUITIN_2"/>
    <property type="match status" value="1"/>
</dbReference>
<gene>
    <name evidence="6" type="primary">RvY_12045-1</name>
    <name evidence="6" type="synonym">RvY_12045.1</name>
    <name evidence="6" type="ORF">RvY_12045</name>
</gene>
<evidence type="ECO:0000259" key="4">
    <source>
        <dbReference type="PROSITE" id="PS50053"/>
    </source>
</evidence>
<evidence type="ECO:0000313" key="7">
    <source>
        <dbReference type="Proteomes" id="UP000186922"/>
    </source>
</evidence>
<feature type="domain" description="Ubiquitin-like" evidence="4">
    <location>
        <begin position="95"/>
        <end position="149"/>
    </location>
</feature>
<evidence type="ECO:0000256" key="2">
    <source>
        <dbReference type="ARBA" id="ARBA00023186"/>
    </source>
</evidence>
<dbReference type="Proteomes" id="UP000186922">
    <property type="component" value="Unassembled WGS sequence"/>
</dbReference>
<dbReference type="GO" id="GO:0005829">
    <property type="term" value="C:cytosol"/>
    <property type="evidence" value="ECO:0007669"/>
    <property type="project" value="TreeGrafter"/>
</dbReference>
<dbReference type="InterPro" id="IPR000626">
    <property type="entry name" value="Ubiquitin-like_dom"/>
</dbReference>
<dbReference type="InterPro" id="IPR039773">
    <property type="entry name" value="BAG_chaperone_regulator"/>
</dbReference>
<dbReference type="PANTHER" id="PTHR12329:SF16">
    <property type="entry name" value="BAG FAMILY MOLECULAR CHAPERONE REGULATOR 1"/>
    <property type="match status" value="1"/>
</dbReference>
<evidence type="ECO:0000259" key="5">
    <source>
        <dbReference type="PROSITE" id="PS51035"/>
    </source>
</evidence>
<keyword evidence="2" id="KW-0143">Chaperone</keyword>
<dbReference type="InterPro" id="IPR036533">
    <property type="entry name" value="BAG_dom_sf"/>
</dbReference>
<accession>A0A1D1VK66</accession>
<name>A0A1D1VK66_RAMVA</name>
<dbReference type="GO" id="GO:0051087">
    <property type="term" value="F:protein-folding chaperone binding"/>
    <property type="evidence" value="ECO:0007669"/>
    <property type="project" value="InterPro"/>
</dbReference>
<dbReference type="GO" id="GO:0050821">
    <property type="term" value="P:protein stabilization"/>
    <property type="evidence" value="ECO:0007669"/>
    <property type="project" value="TreeGrafter"/>
</dbReference>
<evidence type="ECO:0000313" key="6">
    <source>
        <dbReference type="EMBL" id="GAV01311.1"/>
    </source>
</evidence>
<feature type="domain" description="BAG" evidence="5">
    <location>
        <begin position="164"/>
        <end position="247"/>
    </location>
</feature>
<dbReference type="Gene3D" id="1.20.58.120">
    <property type="entry name" value="BAG domain"/>
    <property type="match status" value="1"/>
</dbReference>
<dbReference type="STRING" id="947166.A0A1D1VK66"/>
<dbReference type="GO" id="GO:0000774">
    <property type="term" value="F:adenyl-nucleotide exchange factor activity"/>
    <property type="evidence" value="ECO:0007669"/>
    <property type="project" value="TreeGrafter"/>
</dbReference>
<dbReference type="Gene3D" id="3.10.20.90">
    <property type="entry name" value="Phosphatidylinositol 3-kinase Catalytic Subunit, Chain A, domain 1"/>
    <property type="match status" value="1"/>
</dbReference>
<sequence>MSALGKSLEGFVAKAADKVEGFADSVIDLFHGDDGMNREDGTMGSTTSKSSTKPPRLPVIPHFSVAYGLNNSGKTVLYHIDVAKDLPSKEETQLTVLDLQNHLASLTNVPPENQTLIHRGAHLTGNAVLVDLKIREGSKMMMLGRKPPDPDEAHKKSLSGIEDEVSAVSMQAMEIEMVIVGGNASESESVTAKSLEKQLKLLNEHFMKLIMKTDAVELPPDRVEVRAVRKGLVGRIHQEMERIDLLLKKLEAYEENADRQIVLRDSR</sequence>
<dbReference type="PROSITE" id="PS51035">
    <property type="entry name" value="BAG"/>
    <property type="match status" value="1"/>
</dbReference>
<reference evidence="6 7" key="1">
    <citation type="journal article" date="2016" name="Nat. Commun.">
        <title>Extremotolerant tardigrade genome and improved radiotolerance of human cultured cells by tardigrade-unique protein.</title>
        <authorList>
            <person name="Hashimoto T."/>
            <person name="Horikawa D.D."/>
            <person name="Saito Y."/>
            <person name="Kuwahara H."/>
            <person name="Kozuka-Hata H."/>
            <person name="Shin-I T."/>
            <person name="Minakuchi Y."/>
            <person name="Ohishi K."/>
            <person name="Motoyama A."/>
            <person name="Aizu T."/>
            <person name="Enomoto A."/>
            <person name="Kondo K."/>
            <person name="Tanaka S."/>
            <person name="Hara Y."/>
            <person name="Koshikawa S."/>
            <person name="Sagara H."/>
            <person name="Miura T."/>
            <person name="Yokobori S."/>
            <person name="Miyagawa K."/>
            <person name="Suzuki Y."/>
            <person name="Kubo T."/>
            <person name="Oyama M."/>
            <person name="Kohara Y."/>
            <person name="Fujiyama A."/>
            <person name="Arakawa K."/>
            <person name="Katayama T."/>
            <person name="Toyoda A."/>
            <person name="Kunieda T."/>
        </authorList>
    </citation>
    <scope>NUCLEOTIDE SEQUENCE [LARGE SCALE GENOMIC DNA]</scope>
    <source>
        <strain evidence="6 7">YOKOZUNA-1</strain>
    </source>
</reference>
<keyword evidence="7" id="KW-1185">Reference proteome</keyword>
<evidence type="ECO:0000256" key="1">
    <source>
        <dbReference type="ARBA" id="ARBA00022374"/>
    </source>
</evidence>
<dbReference type="SUPFAM" id="SSF63491">
    <property type="entry name" value="BAG domain"/>
    <property type="match status" value="1"/>
</dbReference>